<reference evidence="2" key="1">
    <citation type="submission" date="2014-09" db="EMBL/GenBank/DDBJ databases">
        <authorList>
            <person name="Magalhaes I.L.F."/>
            <person name="Oliveira U."/>
            <person name="Santos F.R."/>
            <person name="Vidigal T.H.D.A."/>
            <person name="Brescovit A.D."/>
            <person name="Santos A.J."/>
        </authorList>
    </citation>
    <scope>NUCLEOTIDE SEQUENCE</scope>
    <source>
        <tissue evidence="2">Shoot tissue taken approximately 20 cm above the soil surface</tissue>
    </source>
</reference>
<protein>
    <submittedName>
        <fullName evidence="2">Uncharacterized protein</fullName>
    </submittedName>
</protein>
<organism evidence="2">
    <name type="scientific">Arundo donax</name>
    <name type="common">Giant reed</name>
    <name type="synonym">Donax arundinaceus</name>
    <dbReference type="NCBI Taxonomy" id="35708"/>
    <lineage>
        <taxon>Eukaryota</taxon>
        <taxon>Viridiplantae</taxon>
        <taxon>Streptophyta</taxon>
        <taxon>Embryophyta</taxon>
        <taxon>Tracheophyta</taxon>
        <taxon>Spermatophyta</taxon>
        <taxon>Magnoliopsida</taxon>
        <taxon>Liliopsida</taxon>
        <taxon>Poales</taxon>
        <taxon>Poaceae</taxon>
        <taxon>PACMAD clade</taxon>
        <taxon>Arundinoideae</taxon>
        <taxon>Arundineae</taxon>
        <taxon>Arundo</taxon>
    </lineage>
</organism>
<reference evidence="2" key="2">
    <citation type="journal article" date="2015" name="Data Brief">
        <title>Shoot transcriptome of the giant reed, Arundo donax.</title>
        <authorList>
            <person name="Barrero R.A."/>
            <person name="Guerrero F.D."/>
            <person name="Moolhuijzen P."/>
            <person name="Goolsby J.A."/>
            <person name="Tidwell J."/>
            <person name="Bellgard S.E."/>
            <person name="Bellgard M.I."/>
        </authorList>
    </citation>
    <scope>NUCLEOTIDE SEQUENCE</scope>
    <source>
        <tissue evidence="2">Shoot tissue taken approximately 20 cm above the soil surface</tissue>
    </source>
</reference>
<evidence type="ECO:0000313" key="2">
    <source>
        <dbReference type="EMBL" id="JAD31814.1"/>
    </source>
</evidence>
<dbReference type="EMBL" id="GBRH01266081">
    <property type="protein sequence ID" value="JAD31814.1"/>
    <property type="molecule type" value="Transcribed_RNA"/>
</dbReference>
<evidence type="ECO:0000256" key="1">
    <source>
        <dbReference type="SAM" id="MobiDB-lite"/>
    </source>
</evidence>
<feature type="region of interest" description="Disordered" evidence="1">
    <location>
        <begin position="1"/>
        <end position="25"/>
    </location>
</feature>
<accession>A0A0A8YXD4</accession>
<sequence>MANGKTKHQVIQRKREISEMSSQLA</sequence>
<feature type="compositionally biased region" description="Basic residues" evidence="1">
    <location>
        <begin position="1"/>
        <end position="12"/>
    </location>
</feature>
<proteinExistence type="predicted"/>
<dbReference type="AlphaFoldDB" id="A0A0A8YXD4"/>
<name>A0A0A8YXD4_ARUDO</name>